<keyword evidence="2" id="KW-0489">Methyltransferase</keyword>
<comment type="caution">
    <text evidence="2">The sequence shown here is derived from an EMBL/GenBank/DDBJ whole genome shotgun (WGS) entry which is preliminary data.</text>
</comment>
<dbReference type="OrthoDB" id="3469983at2"/>
<dbReference type="GO" id="GO:0008168">
    <property type="term" value="F:methyltransferase activity"/>
    <property type="evidence" value="ECO:0007669"/>
    <property type="project" value="UniProtKB-KW"/>
</dbReference>
<dbReference type="AlphaFoldDB" id="A0A4R6VF05"/>
<proteinExistence type="predicted"/>
<name>A0A4R6VF05_9PSEU</name>
<dbReference type="Pfam" id="PF13489">
    <property type="entry name" value="Methyltransf_23"/>
    <property type="match status" value="1"/>
</dbReference>
<dbReference type="Proteomes" id="UP000295705">
    <property type="component" value="Unassembled WGS sequence"/>
</dbReference>
<accession>A0A4R6VF05</accession>
<dbReference type="GO" id="GO:0032259">
    <property type="term" value="P:methylation"/>
    <property type="evidence" value="ECO:0007669"/>
    <property type="project" value="UniProtKB-KW"/>
</dbReference>
<gene>
    <name evidence="2" type="ORF">EV188_103405</name>
</gene>
<reference evidence="2 3" key="1">
    <citation type="submission" date="2019-03" db="EMBL/GenBank/DDBJ databases">
        <title>Genomic Encyclopedia of Type Strains, Phase IV (KMG-IV): sequencing the most valuable type-strain genomes for metagenomic binning, comparative biology and taxonomic classification.</title>
        <authorList>
            <person name="Goeker M."/>
        </authorList>
    </citation>
    <scope>NUCLEOTIDE SEQUENCE [LARGE SCALE GENOMIC DNA]</scope>
    <source>
        <strain evidence="2 3">DSM 45775</strain>
    </source>
</reference>
<evidence type="ECO:0000313" key="2">
    <source>
        <dbReference type="EMBL" id="TDQ60901.1"/>
    </source>
</evidence>
<sequence>MAEALRPYILDDAATVEYQRLDLMSKILDPWTQRYLEGIGVGPGWRCLELGGGNGSVAEWLCGVVGPSGSVTSVDINTALLRLVPAQNLTVAQADVRTSELPGAGYDLVTCRAMLHQVAEQAPAILGKMAAAVRPGGWLLVQEPDFHLAPTTEPATWADTWSAILGWGRDNGVDWFIGRRLPGMVVDAGFARPQASTDVENIRGGERGALYFKLFFAEVRDRVLAAGGLDAATLDAATALLDDPTSWTQCWMMTAVWGRKAG</sequence>
<dbReference type="SUPFAM" id="SSF53335">
    <property type="entry name" value="S-adenosyl-L-methionine-dependent methyltransferases"/>
    <property type="match status" value="1"/>
</dbReference>
<keyword evidence="2" id="KW-0830">Ubiquinone</keyword>
<protein>
    <submittedName>
        <fullName evidence="2">Ubiquinone/menaquinone biosynthesis C-methylase UbiE</fullName>
    </submittedName>
</protein>
<evidence type="ECO:0000313" key="3">
    <source>
        <dbReference type="Proteomes" id="UP000295705"/>
    </source>
</evidence>
<evidence type="ECO:0000256" key="1">
    <source>
        <dbReference type="ARBA" id="ARBA00022679"/>
    </source>
</evidence>
<dbReference type="CDD" id="cd02440">
    <property type="entry name" value="AdoMet_MTases"/>
    <property type="match status" value="1"/>
</dbReference>
<dbReference type="InterPro" id="IPR029063">
    <property type="entry name" value="SAM-dependent_MTases_sf"/>
</dbReference>
<dbReference type="PANTHER" id="PTHR43861:SF3">
    <property type="entry name" value="PUTATIVE (AFU_ORTHOLOGUE AFUA_2G14390)-RELATED"/>
    <property type="match status" value="1"/>
</dbReference>
<dbReference type="RefSeq" id="WP_133826722.1">
    <property type="nucleotide sequence ID" value="NZ_BAABHR010000011.1"/>
</dbReference>
<organism evidence="2 3">
    <name type="scientific">Actinomycetospora succinea</name>
    <dbReference type="NCBI Taxonomy" id="663603"/>
    <lineage>
        <taxon>Bacteria</taxon>
        <taxon>Bacillati</taxon>
        <taxon>Actinomycetota</taxon>
        <taxon>Actinomycetes</taxon>
        <taxon>Pseudonocardiales</taxon>
        <taxon>Pseudonocardiaceae</taxon>
        <taxon>Actinomycetospora</taxon>
    </lineage>
</organism>
<keyword evidence="3" id="KW-1185">Reference proteome</keyword>
<keyword evidence="1" id="KW-0808">Transferase</keyword>
<dbReference type="EMBL" id="SNYO01000003">
    <property type="protein sequence ID" value="TDQ60901.1"/>
    <property type="molecule type" value="Genomic_DNA"/>
</dbReference>
<dbReference type="Gene3D" id="3.40.50.150">
    <property type="entry name" value="Vaccinia Virus protein VP39"/>
    <property type="match status" value="1"/>
</dbReference>
<dbReference type="PANTHER" id="PTHR43861">
    <property type="entry name" value="TRANS-ACONITATE 2-METHYLTRANSFERASE-RELATED"/>
    <property type="match status" value="1"/>
</dbReference>